<evidence type="ECO:0000259" key="1">
    <source>
        <dbReference type="Pfam" id="PF12973"/>
    </source>
</evidence>
<feature type="domain" description="ChrR-like cupin" evidence="1">
    <location>
        <begin position="34"/>
        <end position="135"/>
    </location>
</feature>
<dbReference type="RefSeq" id="WP_031058498.1">
    <property type="nucleotide sequence ID" value="NZ_JBEYZI010000002.1"/>
</dbReference>
<dbReference type="Proteomes" id="UP000053039">
    <property type="component" value="Unassembled WGS sequence"/>
</dbReference>
<dbReference type="InterPro" id="IPR011051">
    <property type="entry name" value="RmlC_Cupin_sf"/>
</dbReference>
<dbReference type="AlphaFoldDB" id="A0A117PP66"/>
<dbReference type="Pfam" id="PF12973">
    <property type="entry name" value="Cupin_7"/>
    <property type="match status" value="1"/>
</dbReference>
<evidence type="ECO:0000313" key="2">
    <source>
        <dbReference type="EMBL" id="KUM84108.1"/>
    </source>
</evidence>
<name>A0A117PP66_9ACTN</name>
<dbReference type="GO" id="GO:0051213">
    <property type="term" value="F:dioxygenase activity"/>
    <property type="evidence" value="ECO:0007669"/>
    <property type="project" value="UniProtKB-KW"/>
</dbReference>
<protein>
    <submittedName>
        <fullName evidence="2">2,4-dihydroxyacetophenone dioxygenase</fullName>
    </submittedName>
</protein>
<proteinExistence type="predicted"/>
<evidence type="ECO:0000313" key="3">
    <source>
        <dbReference type="Proteomes" id="UP000053039"/>
    </source>
</evidence>
<gene>
    <name evidence="2" type="ORF">AQI94_32735</name>
</gene>
<keyword evidence="2" id="KW-0223">Dioxygenase</keyword>
<keyword evidence="2" id="KW-0560">Oxidoreductase</keyword>
<dbReference type="Gene3D" id="2.60.120.10">
    <property type="entry name" value="Jelly Rolls"/>
    <property type="match status" value="1"/>
</dbReference>
<sequence length="177" mass="20170">MPEEARSEFWKGLKPITDSVKPDAQPEVYLSQVATDDDRYYAPLSETVGSRPLWINVKDNSWADILCAKEAGLVNRHYHPHEVFAYTISGKWGYLERPWTAQAGDFVYEAPGEGHTLVAYESDEPMKAFFIVKGPLIWLDEDGGTIGYFDVHDYIELCRNHYDKVGIGADYVNSLFR</sequence>
<dbReference type="OrthoDB" id="564955at2"/>
<organism evidence="2 3">
    <name type="scientific">Streptomyces pseudovenezuelae</name>
    <dbReference type="NCBI Taxonomy" id="67350"/>
    <lineage>
        <taxon>Bacteria</taxon>
        <taxon>Bacillati</taxon>
        <taxon>Actinomycetota</taxon>
        <taxon>Actinomycetes</taxon>
        <taxon>Kitasatosporales</taxon>
        <taxon>Streptomycetaceae</taxon>
        <taxon>Streptomyces</taxon>
        <taxon>Streptomyces aurantiacus group</taxon>
    </lineage>
</organism>
<reference evidence="2 3" key="1">
    <citation type="submission" date="2015-10" db="EMBL/GenBank/DDBJ databases">
        <title>Draft genome sequence of Streptomyces pseudovenezuelae DSM 40212, type strain for the species Streptomyces pseudovenezuelae.</title>
        <authorList>
            <person name="Ruckert C."/>
            <person name="Winkler A."/>
            <person name="Kalinowski J."/>
            <person name="Kampfer P."/>
            <person name="Glaeser S."/>
        </authorList>
    </citation>
    <scope>NUCLEOTIDE SEQUENCE [LARGE SCALE GENOMIC DNA]</scope>
    <source>
        <strain evidence="2 3">DSM 40212</strain>
    </source>
</reference>
<dbReference type="InterPro" id="IPR014710">
    <property type="entry name" value="RmlC-like_jellyroll"/>
</dbReference>
<comment type="caution">
    <text evidence="2">The sequence shown here is derived from an EMBL/GenBank/DDBJ whole genome shotgun (WGS) entry which is preliminary data.</text>
</comment>
<accession>A0A117PP66</accession>
<dbReference type="CDD" id="cd20302">
    <property type="entry name" value="cupin_DAD"/>
    <property type="match status" value="1"/>
</dbReference>
<dbReference type="SUPFAM" id="SSF51182">
    <property type="entry name" value="RmlC-like cupins"/>
    <property type="match status" value="1"/>
</dbReference>
<dbReference type="InterPro" id="IPR025979">
    <property type="entry name" value="ChrR-like_cupin_dom"/>
</dbReference>
<dbReference type="EMBL" id="LMWM01000038">
    <property type="protein sequence ID" value="KUM84108.1"/>
    <property type="molecule type" value="Genomic_DNA"/>
</dbReference>